<dbReference type="PANTHER" id="PTHR43420">
    <property type="entry name" value="ACETYLTRANSFERASE"/>
    <property type="match status" value="1"/>
</dbReference>
<dbReference type="EC" id="2.3.1.266" evidence="5"/>
<reference evidence="8" key="1">
    <citation type="submission" date="2017-02" db="EMBL/GenBank/DDBJ databases">
        <authorList>
            <person name="Varghese N."/>
            <person name="Submissions S."/>
        </authorList>
    </citation>
    <scope>NUCLEOTIDE SEQUENCE [LARGE SCALE GENOMIC DNA]</scope>
    <source>
        <strain evidence="8">ATCC 35199</strain>
    </source>
</reference>
<keyword evidence="2 5" id="KW-0963">Cytoplasm</keyword>
<dbReference type="Proteomes" id="UP000243406">
    <property type="component" value="Unassembled WGS sequence"/>
</dbReference>
<evidence type="ECO:0000313" key="8">
    <source>
        <dbReference type="Proteomes" id="UP000243406"/>
    </source>
</evidence>
<keyword evidence="3 7" id="KW-0808">Transferase</keyword>
<dbReference type="GO" id="GO:0008999">
    <property type="term" value="F:protein-N-terminal-alanine acetyltransferase activity"/>
    <property type="evidence" value="ECO:0007669"/>
    <property type="project" value="UniProtKB-EC"/>
</dbReference>
<dbReference type="Pfam" id="PF00583">
    <property type="entry name" value="Acetyltransf_1"/>
    <property type="match status" value="1"/>
</dbReference>
<evidence type="ECO:0000313" key="7">
    <source>
        <dbReference type="EMBL" id="SKB67528.1"/>
    </source>
</evidence>
<keyword evidence="4" id="KW-0012">Acyltransferase</keyword>
<comment type="function">
    <text evidence="5">Acetylates the N-terminal alanine of ribosomal protein bS18.</text>
</comment>
<evidence type="ECO:0000256" key="4">
    <source>
        <dbReference type="ARBA" id="ARBA00023315"/>
    </source>
</evidence>
<dbReference type="PANTHER" id="PTHR43420:SF44">
    <property type="entry name" value="ACETYLTRANSFERASE YPEA"/>
    <property type="match status" value="1"/>
</dbReference>
<comment type="catalytic activity">
    <reaction evidence="5">
        <text>N-terminal L-alanyl-[ribosomal protein bS18] + acetyl-CoA = N-terminal N(alpha)-acetyl-L-alanyl-[ribosomal protein bS18] + CoA + H(+)</text>
        <dbReference type="Rhea" id="RHEA:43756"/>
        <dbReference type="Rhea" id="RHEA-COMP:10676"/>
        <dbReference type="Rhea" id="RHEA-COMP:10677"/>
        <dbReference type="ChEBI" id="CHEBI:15378"/>
        <dbReference type="ChEBI" id="CHEBI:57287"/>
        <dbReference type="ChEBI" id="CHEBI:57288"/>
        <dbReference type="ChEBI" id="CHEBI:64718"/>
        <dbReference type="ChEBI" id="CHEBI:83683"/>
        <dbReference type="EC" id="2.3.1.266"/>
    </reaction>
</comment>
<protein>
    <recommendedName>
        <fullName evidence="5">[Ribosomal protein bS18]-alanine N-acetyltransferase</fullName>
        <ecNumber evidence="5">2.3.1.266</ecNumber>
    </recommendedName>
</protein>
<dbReference type="AlphaFoldDB" id="A0A1T5D6W7"/>
<dbReference type="InterPro" id="IPR006464">
    <property type="entry name" value="AcTrfase_RimI/Ard1"/>
</dbReference>
<accession>A0A1T5D6W7</accession>
<proteinExistence type="inferred from homology"/>
<dbReference type="InterPro" id="IPR016181">
    <property type="entry name" value="Acyl_CoA_acyltransferase"/>
</dbReference>
<dbReference type="InterPro" id="IPR000182">
    <property type="entry name" value="GNAT_dom"/>
</dbReference>
<dbReference type="InterPro" id="IPR050680">
    <property type="entry name" value="YpeA/RimI_acetyltransf"/>
</dbReference>
<dbReference type="EMBL" id="FUYN01000007">
    <property type="protein sequence ID" value="SKB67528.1"/>
    <property type="molecule type" value="Genomic_DNA"/>
</dbReference>
<evidence type="ECO:0000256" key="5">
    <source>
        <dbReference type="RuleBase" id="RU363094"/>
    </source>
</evidence>
<dbReference type="OrthoDB" id="9794566at2"/>
<dbReference type="CDD" id="cd04301">
    <property type="entry name" value="NAT_SF"/>
    <property type="match status" value="1"/>
</dbReference>
<evidence type="ECO:0000256" key="2">
    <source>
        <dbReference type="ARBA" id="ARBA00022490"/>
    </source>
</evidence>
<comment type="similarity">
    <text evidence="1 5">Belongs to the acetyltransferase family. RimI subfamily.</text>
</comment>
<dbReference type="RefSeq" id="WP_079590395.1">
    <property type="nucleotide sequence ID" value="NZ_FUYN01000007.1"/>
</dbReference>
<comment type="subcellular location">
    <subcellularLocation>
        <location evidence="5">Cytoplasm</location>
    </subcellularLocation>
</comment>
<gene>
    <name evidence="7" type="ORF">SAMN02745120_2620</name>
</gene>
<name>A0A1T5D6W7_9FIRM</name>
<evidence type="ECO:0000256" key="1">
    <source>
        <dbReference type="ARBA" id="ARBA00005395"/>
    </source>
</evidence>
<keyword evidence="8" id="KW-1185">Reference proteome</keyword>
<sequence>MGDFKIYDMNKDNVDGVYEVEILSFTDTWSKKAFVDELKNNLAYYKVIVDEEISKVVAFGGLWKVLDEAHITNIAVHPEYRGKKLGNMIVEALIEKAKEIDIAEMTLEVRASNETAKNLYAKYGFKIAGIRKEYYQDNKEDAIIMWKSMKELG</sequence>
<dbReference type="SUPFAM" id="SSF55729">
    <property type="entry name" value="Acyl-CoA N-acyltransferases (Nat)"/>
    <property type="match status" value="1"/>
</dbReference>
<dbReference type="NCBIfam" id="TIGR01575">
    <property type="entry name" value="rimI"/>
    <property type="match status" value="1"/>
</dbReference>
<dbReference type="PROSITE" id="PS51186">
    <property type="entry name" value="GNAT"/>
    <property type="match status" value="1"/>
</dbReference>
<evidence type="ECO:0000256" key="3">
    <source>
        <dbReference type="ARBA" id="ARBA00022679"/>
    </source>
</evidence>
<evidence type="ECO:0000259" key="6">
    <source>
        <dbReference type="PROSITE" id="PS51186"/>
    </source>
</evidence>
<feature type="domain" description="N-acetyltransferase" evidence="6">
    <location>
        <begin position="4"/>
        <end position="150"/>
    </location>
</feature>
<organism evidence="7 8">
    <name type="scientific">Acetoanaerobium noterae</name>
    <dbReference type="NCBI Taxonomy" id="745369"/>
    <lineage>
        <taxon>Bacteria</taxon>
        <taxon>Bacillati</taxon>
        <taxon>Bacillota</taxon>
        <taxon>Clostridia</taxon>
        <taxon>Peptostreptococcales</taxon>
        <taxon>Filifactoraceae</taxon>
        <taxon>Acetoanaerobium</taxon>
    </lineage>
</organism>
<dbReference type="Gene3D" id="3.40.630.30">
    <property type="match status" value="1"/>
</dbReference>
<dbReference type="GO" id="GO:0005737">
    <property type="term" value="C:cytoplasm"/>
    <property type="evidence" value="ECO:0007669"/>
    <property type="project" value="UniProtKB-SubCell"/>
</dbReference>